<name>A0A699ZBK1_HAELA</name>
<dbReference type="EMBL" id="BLLF01001023">
    <property type="protein sequence ID" value="GFH16616.1"/>
    <property type="molecule type" value="Genomic_DNA"/>
</dbReference>
<accession>A0A699ZBK1</accession>
<dbReference type="AlphaFoldDB" id="A0A699ZBK1"/>
<dbReference type="Proteomes" id="UP000485058">
    <property type="component" value="Unassembled WGS sequence"/>
</dbReference>
<comment type="caution">
    <text evidence="1">The sequence shown here is derived from an EMBL/GenBank/DDBJ whole genome shotgun (WGS) entry which is preliminary data.</text>
</comment>
<sequence>MYQLGYEYAAKLHADGRFDHYELAEVLLQSFS</sequence>
<proteinExistence type="predicted"/>
<evidence type="ECO:0000313" key="1">
    <source>
        <dbReference type="EMBL" id="GFH16616.1"/>
    </source>
</evidence>
<evidence type="ECO:0000313" key="2">
    <source>
        <dbReference type="Proteomes" id="UP000485058"/>
    </source>
</evidence>
<organism evidence="1 2">
    <name type="scientific">Haematococcus lacustris</name>
    <name type="common">Green alga</name>
    <name type="synonym">Haematococcus pluvialis</name>
    <dbReference type="NCBI Taxonomy" id="44745"/>
    <lineage>
        <taxon>Eukaryota</taxon>
        <taxon>Viridiplantae</taxon>
        <taxon>Chlorophyta</taxon>
        <taxon>core chlorophytes</taxon>
        <taxon>Chlorophyceae</taxon>
        <taxon>CS clade</taxon>
        <taxon>Chlamydomonadales</taxon>
        <taxon>Haematococcaceae</taxon>
        <taxon>Haematococcus</taxon>
    </lineage>
</organism>
<gene>
    <name evidence="1" type="ORF">HaLaN_13067</name>
</gene>
<protein>
    <submittedName>
        <fullName evidence="1">Uncharacterized protein</fullName>
    </submittedName>
</protein>
<keyword evidence="2" id="KW-1185">Reference proteome</keyword>
<reference evidence="1 2" key="1">
    <citation type="submission" date="2020-02" db="EMBL/GenBank/DDBJ databases">
        <title>Draft genome sequence of Haematococcus lacustris strain NIES-144.</title>
        <authorList>
            <person name="Morimoto D."/>
            <person name="Nakagawa S."/>
            <person name="Yoshida T."/>
            <person name="Sawayama S."/>
        </authorList>
    </citation>
    <scope>NUCLEOTIDE SEQUENCE [LARGE SCALE GENOMIC DNA]</scope>
    <source>
        <strain evidence="1 2">NIES-144</strain>
    </source>
</reference>